<feature type="compositionally biased region" description="Basic and acidic residues" evidence="1">
    <location>
        <begin position="1"/>
        <end position="11"/>
    </location>
</feature>
<proteinExistence type="predicted"/>
<name>A0A8X6G5C1_TRICU</name>
<gene>
    <name evidence="2" type="primary">Vat1l_3</name>
    <name evidence="2" type="ORF">TNCT_670141</name>
</gene>
<dbReference type="EMBL" id="BMAO01024634">
    <property type="protein sequence ID" value="GFQ96652.1"/>
    <property type="molecule type" value="Genomic_DNA"/>
</dbReference>
<protein>
    <submittedName>
        <fullName evidence="2">Synaptic vesicle membrane protein VAT-1-like</fullName>
    </submittedName>
</protein>
<reference evidence="2" key="1">
    <citation type="submission" date="2020-07" db="EMBL/GenBank/DDBJ databases">
        <title>Multicomponent nature underlies the extraordinary mechanical properties of spider dragline silk.</title>
        <authorList>
            <person name="Kono N."/>
            <person name="Nakamura H."/>
            <person name="Mori M."/>
            <person name="Yoshida Y."/>
            <person name="Ohtoshi R."/>
            <person name="Malay A.D."/>
            <person name="Moran D.A.P."/>
            <person name="Tomita M."/>
            <person name="Numata K."/>
            <person name="Arakawa K."/>
        </authorList>
    </citation>
    <scope>NUCLEOTIDE SEQUENCE</scope>
</reference>
<dbReference type="OrthoDB" id="203908at2759"/>
<evidence type="ECO:0000313" key="2">
    <source>
        <dbReference type="EMBL" id="GFQ96652.1"/>
    </source>
</evidence>
<comment type="caution">
    <text evidence="2">The sequence shown here is derived from an EMBL/GenBank/DDBJ whole genome shotgun (WGS) entry which is preliminary data.</text>
</comment>
<organism evidence="2 3">
    <name type="scientific">Trichonephila clavata</name>
    <name type="common">Joro spider</name>
    <name type="synonym">Nephila clavata</name>
    <dbReference type="NCBI Taxonomy" id="2740835"/>
    <lineage>
        <taxon>Eukaryota</taxon>
        <taxon>Metazoa</taxon>
        <taxon>Ecdysozoa</taxon>
        <taxon>Arthropoda</taxon>
        <taxon>Chelicerata</taxon>
        <taxon>Arachnida</taxon>
        <taxon>Araneae</taxon>
        <taxon>Araneomorphae</taxon>
        <taxon>Entelegynae</taxon>
        <taxon>Araneoidea</taxon>
        <taxon>Nephilidae</taxon>
        <taxon>Trichonephila</taxon>
    </lineage>
</organism>
<feature type="region of interest" description="Disordered" evidence="1">
    <location>
        <begin position="1"/>
        <end position="29"/>
    </location>
</feature>
<evidence type="ECO:0000256" key="1">
    <source>
        <dbReference type="SAM" id="MobiDB-lite"/>
    </source>
</evidence>
<evidence type="ECO:0000313" key="3">
    <source>
        <dbReference type="Proteomes" id="UP000887116"/>
    </source>
</evidence>
<sequence>MGDTKTDDNKAAENNVNQNAEETPAPTPKEIRAIVLTGFGGLKAVKVMKKPEPSAPVEEKFSYGSKHDYHLVGWFEMSEGILWCLKSTIC</sequence>
<feature type="compositionally biased region" description="Low complexity" evidence="1">
    <location>
        <begin position="12"/>
        <end position="22"/>
    </location>
</feature>
<accession>A0A8X6G5C1</accession>
<keyword evidence="3" id="KW-1185">Reference proteome</keyword>
<dbReference type="AlphaFoldDB" id="A0A8X6G5C1"/>
<dbReference type="Proteomes" id="UP000887116">
    <property type="component" value="Unassembled WGS sequence"/>
</dbReference>